<keyword evidence="2" id="KW-1185">Reference proteome</keyword>
<protein>
    <submittedName>
        <fullName evidence="1">Uncharacterized protein</fullName>
    </submittedName>
</protein>
<accession>A0AAE9YH52</accession>
<dbReference type="Pfam" id="PF24188">
    <property type="entry name" value="DUF7416"/>
    <property type="match status" value="1"/>
</dbReference>
<reference evidence="1" key="1">
    <citation type="submission" date="2023-01" db="EMBL/GenBank/DDBJ databases">
        <authorList>
            <person name="Bringhurst R.M."/>
            <person name="Homer T.E."/>
        </authorList>
    </citation>
    <scope>NUCLEOTIDE SEQUENCE</scope>
</reference>
<dbReference type="InterPro" id="IPR055839">
    <property type="entry name" value="DUF7416"/>
</dbReference>
<proteinExistence type="predicted"/>
<name>A0AAE9YH52_9CAUD</name>
<evidence type="ECO:0000313" key="1">
    <source>
        <dbReference type="EMBL" id="WCX68696.1"/>
    </source>
</evidence>
<evidence type="ECO:0000313" key="2">
    <source>
        <dbReference type="Proteomes" id="UP001217333"/>
    </source>
</evidence>
<organism evidence="1 2">
    <name type="scientific">Salmonella phage GSW6</name>
    <dbReference type="NCBI Taxonomy" id="3025422"/>
    <lineage>
        <taxon>Viruses</taxon>
        <taxon>Duplodnaviria</taxon>
        <taxon>Heunggongvirae</taxon>
        <taxon>Uroviricota</taxon>
        <taxon>Caudoviricetes</taxon>
        <taxon>Demerecviridae</taxon>
        <taxon>Markadamsvirinae</taxon>
        <taxon>Epseptimavirus</taxon>
        <taxon>Epseptimavirus GSW6</taxon>
    </lineage>
</organism>
<dbReference type="EMBL" id="OQ362005">
    <property type="protein sequence ID" value="WCX68696.1"/>
    <property type="molecule type" value="Genomic_DNA"/>
</dbReference>
<sequence length="66" mass="7803">MKAFVIKSKAIAPHSKKVSMLLEILQPDMKRRFKSYKRGMQQGLPMIWDNMMMNLKEIHEKNKINA</sequence>
<dbReference type="Proteomes" id="UP001217333">
    <property type="component" value="Segment"/>
</dbReference>
<dbReference type="RefSeq" id="YP_012772443.1">
    <property type="nucleotide sequence ID" value="NC_111398.1"/>
</dbReference>